<dbReference type="SUPFAM" id="SSF53474">
    <property type="entry name" value="alpha/beta-Hydrolases"/>
    <property type="match status" value="1"/>
</dbReference>
<evidence type="ECO:0000313" key="3">
    <source>
        <dbReference type="Proteomes" id="UP000626109"/>
    </source>
</evidence>
<evidence type="ECO:0000259" key="1">
    <source>
        <dbReference type="Pfam" id="PF01764"/>
    </source>
</evidence>
<reference evidence="2" key="1">
    <citation type="submission" date="2021-02" db="EMBL/GenBank/DDBJ databases">
        <authorList>
            <person name="Dougan E. K."/>
            <person name="Rhodes N."/>
            <person name="Thang M."/>
            <person name="Chan C."/>
        </authorList>
    </citation>
    <scope>NUCLEOTIDE SEQUENCE</scope>
</reference>
<accession>A0A813LL62</accession>
<dbReference type="Pfam" id="PF01764">
    <property type="entry name" value="Lipase_3"/>
    <property type="match status" value="1"/>
</dbReference>
<dbReference type="InterPro" id="IPR029058">
    <property type="entry name" value="AB_hydrolase_fold"/>
</dbReference>
<gene>
    <name evidence="2" type="ORF">PGLA2088_LOCUS45876</name>
</gene>
<dbReference type="EMBL" id="CAJNNW010035934">
    <property type="protein sequence ID" value="CAE8730962.1"/>
    <property type="molecule type" value="Genomic_DNA"/>
</dbReference>
<proteinExistence type="predicted"/>
<evidence type="ECO:0000313" key="2">
    <source>
        <dbReference type="EMBL" id="CAE8730962.1"/>
    </source>
</evidence>
<dbReference type="InterPro" id="IPR002921">
    <property type="entry name" value="Fungal_lipase-type"/>
</dbReference>
<name>A0A813LL62_POLGL</name>
<feature type="domain" description="Fungal lipase-type" evidence="1">
    <location>
        <begin position="58"/>
        <end position="160"/>
    </location>
</feature>
<dbReference type="Proteomes" id="UP000626109">
    <property type="component" value="Unassembled WGS sequence"/>
</dbReference>
<comment type="caution">
    <text evidence="2">The sequence shown here is derived from an EMBL/GenBank/DDBJ whole genome shotgun (WGS) entry which is preliminary data.</text>
</comment>
<sequence length="199" mass="22150">MAYGAYDYHGKGYNEKTMAQQLASHAPDFKIVAHVVQNTLEAKDNIFIVQDSDTLDCVLVFEGTSTLAEFETSIKMFGTGYCGFKDVHSGYRDKLWWLMKYSMPKLRPKLAKCNKVTVTGHSLGGALADIFSACANSQRQNDPDYRQQMWHQGTPESMTEVYDPGTKTTPLIHILGEDPPADILGEELPLETQAHATTP</sequence>
<organism evidence="2 3">
    <name type="scientific">Polarella glacialis</name>
    <name type="common">Dinoflagellate</name>
    <dbReference type="NCBI Taxonomy" id="89957"/>
    <lineage>
        <taxon>Eukaryota</taxon>
        <taxon>Sar</taxon>
        <taxon>Alveolata</taxon>
        <taxon>Dinophyceae</taxon>
        <taxon>Suessiales</taxon>
        <taxon>Suessiaceae</taxon>
        <taxon>Polarella</taxon>
    </lineage>
</organism>
<dbReference type="GO" id="GO:0006629">
    <property type="term" value="P:lipid metabolic process"/>
    <property type="evidence" value="ECO:0007669"/>
    <property type="project" value="InterPro"/>
</dbReference>
<dbReference type="AlphaFoldDB" id="A0A813LL62"/>
<protein>
    <recommendedName>
        <fullName evidence="1">Fungal lipase-type domain-containing protein</fullName>
    </recommendedName>
</protein>
<dbReference type="Gene3D" id="3.40.50.1820">
    <property type="entry name" value="alpha/beta hydrolase"/>
    <property type="match status" value="1"/>
</dbReference>